<dbReference type="RefSeq" id="WP_123225140.1">
    <property type="nucleotide sequence ID" value="NZ_RJSF01000047.1"/>
</dbReference>
<dbReference type="AlphaFoldDB" id="A0A3N0GHG2"/>
<protein>
    <submittedName>
        <fullName evidence="1">Nuclear transport factor 2 family protein</fullName>
    </submittedName>
</protein>
<dbReference type="OrthoDB" id="1492879at2"/>
<reference evidence="1 2" key="1">
    <citation type="submission" date="2018-11" db="EMBL/GenBank/DDBJ databases">
        <authorList>
            <person name="Li F."/>
        </authorList>
    </citation>
    <scope>NUCLEOTIDE SEQUENCE [LARGE SCALE GENOMIC DNA]</scope>
    <source>
        <strain evidence="1 2">Gsoil 818</strain>
    </source>
</reference>
<dbReference type="Pfam" id="PF07366">
    <property type="entry name" value="SnoaL"/>
    <property type="match status" value="1"/>
</dbReference>
<name>A0A3N0GHG2_9ACTN</name>
<proteinExistence type="predicted"/>
<dbReference type="GO" id="GO:0030638">
    <property type="term" value="P:polyketide metabolic process"/>
    <property type="evidence" value="ECO:0007669"/>
    <property type="project" value="InterPro"/>
</dbReference>
<dbReference type="EMBL" id="RJSF01000047">
    <property type="protein sequence ID" value="RNM11905.1"/>
    <property type="molecule type" value="Genomic_DNA"/>
</dbReference>
<keyword evidence="2" id="KW-1185">Reference proteome</keyword>
<dbReference type="Proteomes" id="UP000279994">
    <property type="component" value="Unassembled WGS sequence"/>
</dbReference>
<organism evidence="1 2">
    <name type="scientific">Nocardioides pocheonensis</name>
    <dbReference type="NCBI Taxonomy" id="661485"/>
    <lineage>
        <taxon>Bacteria</taxon>
        <taxon>Bacillati</taxon>
        <taxon>Actinomycetota</taxon>
        <taxon>Actinomycetes</taxon>
        <taxon>Propionibacteriales</taxon>
        <taxon>Nocardioidaceae</taxon>
        <taxon>Nocardioides</taxon>
    </lineage>
</organism>
<evidence type="ECO:0000313" key="1">
    <source>
        <dbReference type="EMBL" id="RNM11905.1"/>
    </source>
</evidence>
<evidence type="ECO:0000313" key="2">
    <source>
        <dbReference type="Proteomes" id="UP000279994"/>
    </source>
</evidence>
<gene>
    <name evidence="1" type="ORF">EFL26_21430</name>
</gene>
<sequence>MTGIGETAERFFEACETGGGWDNCQHYCHPDATFAAQAAALQGVDSVQAYTEWMKGFFTPVPDGRPEIRSFAVDSVRSKVVVYGVFHGTHTGGGGPVAPTGKSVATDSVYDMSFDDGKIRHITKIWNDVASMQQLGWV</sequence>
<comment type="caution">
    <text evidence="1">The sequence shown here is derived from an EMBL/GenBank/DDBJ whole genome shotgun (WGS) entry which is preliminary data.</text>
</comment>
<dbReference type="InterPro" id="IPR032710">
    <property type="entry name" value="NTF2-like_dom_sf"/>
</dbReference>
<dbReference type="SUPFAM" id="SSF54427">
    <property type="entry name" value="NTF2-like"/>
    <property type="match status" value="1"/>
</dbReference>
<accession>A0A3N0GHG2</accession>
<dbReference type="Gene3D" id="3.10.450.50">
    <property type="match status" value="1"/>
</dbReference>
<dbReference type="InterPro" id="IPR009959">
    <property type="entry name" value="Cyclase_SnoaL-like"/>
</dbReference>